<name>A0AAV2SHJ1_MEGNR</name>
<proteinExistence type="predicted"/>
<evidence type="ECO:0000313" key="1">
    <source>
        <dbReference type="EMBL" id="CAL4193199.1"/>
    </source>
</evidence>
<evidence type="ECO:0008006" key="3">
    <source>
        <dbReference type="Google" id="ProtNLM"/>
    </source>
</evidence>
<reference evidence="1 2" key="1">
    <citation type="submission" date="2024-05" db="EMBL/GenBank/DDBJ databases">
        <authorList>
            <person name="Wallberg A."/>
        </authorList>
    </citation>
    <scope>NUCLEOTIDE SEQUENCE [LARGE SCALE GENOMIC DNA]</scope>
</reference>
<keyword evidence="2" id="KW-1185">Reference proteome</keyword>
<gene>
    <name evidence="1" type="ORF">MNOR_LOCUS36828</name>
</gene>
<dbReference type="Proteomes" id="UP001497623">
    <property type="component" value="Unassembled WGS sequence"/>
</dbReference>
<comment type="caution">
    <text evidence="1">The sequence shown here is derived from an EMBL/GenBank/DDBJ whole genome shotgun (WGS) entry which is preliminary data.</text>
</comment>
<dbReference type="AlphaFoldDB" id="A0AAV2SHJ1"/>
<sequence>ATLKSKTFKCYVCATDNQHCDNPVGHNVPTLDGFMSCLTYYYESGGDSTVLRSGSIFQIDDQCNTVTIDTMDEKMLNNTAVSSLKSHLRSSDKIKACACNSDLCNGAPTNTGTMMIFAAVPLIIQHLLQ</sequence>
<evidence type="ECO:0000313" key="2">
    <source>
        <dbReference type="Proteomes" id="UP001497623"/>
    </source>
</evidence>
<accession>A0AAV2SHJ1</accession>
<feature type="non-terminal residue" evidence="1">
    <location>
        <position position="1"/>
    </location>
</feature>
<organism evidence="1 2">
    <name type="scientific">Meganyctiphanes norvegica</name>
    <name type="common">Northern krill</name>
    <name type="synonym">Thysanopoda norvegica</name>
    <dbReference type="NCBI Taxonomy" id="48144"/>
    <lineage>
        <taxon>Eukaryota</taxon>
        <taxon>Metazoa</taxon>
        <taxon>Ecdysozoa</taxon>
        <taxon>Arthropoda</taxon>
        <taxon>Crustacea</taxon>
        <taxon>Multicrustacea</taxon>
        <taxon>Malacostraca</taxon>
        <taxon>Eumalacostraca</taxon>
        <taxon>Eucarida</taxon>
        <taxon>Euphausiacea</taxon>
        <taxon>Euphausiidae</taxon>
        <taxon>Meganyctiphanes</taxon>
    </lineage>
</organism>
<dbReference type="EMBL" id="CAXKWB010069668">
    <property type="protein sequence ID" value="CAL4193199.1"/>
    <property type="molecule type" value="Genomic_DNA"/>
</dbReference>
<protein>
    <recommendedName>
        <fullName evidence="3">Protein quiver</fullName>
    </recommendedName>
</protein>